<dbReference type="PANTHER" id="PTHR43848">
    <property type="entry name" value="PUTRESCINE TRANSPORT SYSTEM PERMEASE PROTEIN POTI"/>
    <property type="match status" value="1"/>
</dbReference>
<keyword evidence="6 8" id="KW-1133">Transmembrane helix</keyword>
<evidence type="ECO:0000256" key="2">
    <source>
        <dbReference type="ARBA" id="ARBA00007069"/>
    </source>
</evidence>
<evidence type="ECO:0000259" key="9">
    <source>
        <dbReference type="PROSITE" id="PS50928"/>
    </source>
</evidence>
<feature type="domain" description="ABC transmembrane type-1" evidence="9">
    <location>
        <begin position="68"/>
        <end position="256"/>
    </location>
</feature>
<dbReference type="InterPro" id="IPR000515">
    <property type="entry name" value="MetI-like"/>
</dbReference>
<keyword evidence="11" id="KW-1185">Reference proteome</keyword>
<feature type="transmembrane region" description="Helical" evidence="8">
    <location>
        <begin position="134"/>
        <end position="156"/>
    </location>
</feature>
<evidence type="ECO:0000256" key="6">
    <source>
        <dbReference type="ARBA" id="ARBA00022989"/>
    </source>
</evidence>
<keyword evidence="4" id="KW-1003">Cell membrane</keyword>
<dbReference type="RefSeq" id="WP_167224854.1">
    <property type="nucleotide sequence ID" value="NZ_JAAQPH010000008.1"/>
</dbReference>
<comment type="similarity">
    <text evidence="2">Belongs to the binding-protein-dependent transport system permease family. CysTW subfamily.</text>
</comment>
<keyword evidence="7 8" id="KW-0472">Membrane</keyword>
<accession>A0A967EXQ7</accession>
<comment type="subcellular location">
    <subcellularLocation>
        <location evidence="1 8">Cell membrane</location>
        <topology evidence="1 8">Multi-pass membrane protein</topology>
    </subcellularLocation>
</comment>
<dbReference type="PROSITE" id="PS50928">
    <property type="entry name" value="ABC_TM1"/>
    <property type="match status" value="1"/>
</dbReference>
<proteinExistence type="inferred from homology"/>
<keyword evidence="5 8" id="KW-0812">Transmembrane</keyword>
<dbReference type="EMBL" id="JAAQPH010000008">
    <property type="protein sequence ID" value="NIA69356.1"/>
    <property type="molecule type" value="Genomic_DNA"/>
</dbReference>
<evidence type="ECO:0000313" key="11">
    <source>
        <dbReference type="Proteomes" id="UP000761264"/>
    </source>
</evidence>
<dbReference type="InterPro" id="IPR035906">
    <property type="entry name" value="MetI-like_sf"/>
</dbReference>
<evidence type="ECO:0000256" key="5">
    <source>
        <dbReference type="ARBA" id="ARBA00022692"/>
    </source>
</evidence>
<evidence type="ECO:0000313" key="10">
    <source>
        <dbReference type="EMBL" id="NIA69356.1"/>
    </source>
</evidence>
<feature type="transmembrane region" description="Helical" evidence="8">
    <location>
        <begin position="12"/>
        <end position="35"/>
    </location>
</feature>
<feature type="transmembrane region" description="Helical" evidence="8">
    <location>
        <begin position="188"/>
        <end position="215"/>
    </location>
</feature>
<dbReference type="Pfam" id="PF00528">
    <property type="entry name" value="BPD_transp_1"/>
    <property type="match status" value="1"/>
</dbReference>
<dbReference type="InterPro" id="IPR051789">
    <property type="entry name" value="Bact_Polyamine_Transport"/>
</dbReference>
<gene>
    <name evidence="10" type="ORF">HBA54_12215</name>
</gene>
<evidence type="ECO:0000256" key="8">
    <source>
        <dbReference type="RuleBase" id="RU363032"/>
    </source>
</evidence>
<dbReference type="SUPFAM" id="SSF161098">
    <property type="entry name" value="MetI-like"/>
    <property type="match status" value="1"/>
</dbReference>
<reference evidence="10" key="1">
    <citation type="submission" date="2020-03" db="EMBL/GenBank/DDBJ databases">
        <title>Genome of Pelagibius litoralis DSM 21314T.</title>
        <authorList>
            <person name="Wang G."/>
        </authorList>
    </citation>
    <scope>NUCLEOTIDE SEQUENCE</scope>
    <source>
        <strain evidence="10">DSM 21314</strain>
    </source>
</reference>
<dbReference type="PANTHER" id="PTHR43848:SF2">
    <property type="entry name" value="PUTRESCINE TRANSPORT SYSTEM PERMEASE PROTEIN POTI"/>
    <property type="match status" value="1"/>
</dbReference>
<protein>
    <submittedName>
        <fullName evidence="10">ABC transporter permease</fullName>
    </submittedName>
</protein>
<organism evidence="10 11">
    <name type="scientific">Pelagibius litoralis</name>
    <dbReference type="NCBI Taxonomy" id="374515"/>
    <lineage>
        <taxon>Bacteria</taxon>
        <taxon>Pseudomonadati</taxon>
        <taxon>Pseudomonadota</taxon>
        <taxon>Alphaproteobacteria</taxon>
        <taxon>Rhodospirillales</taxon>
        <taxon>Rhodovibrionaceae</taxon>
        <taxon>Pelagibius</taxon>
    </lineage>
</organism>
<dbReference type="AlphaFoldDB" id="A0A967EXQ7"/>
<dbReference type="Gene3D" id="1.10.3720.10">
    <property type="entry name" value="MetI-like"/>
    <property type="match status" value="1"/>
</dbReference>
<dbReference type="GO" id="GO:0055085">
    <property type="term" value="P:transmembrane transport"/>
    <property type="evidence" value="ECO:0007669"/>
    <property type="project" value="InterPro"/>
</dbReference>
<evidence type="ECO:0000256" key="3">
    <source>
        <dbReference type="ARBA" id="ARBA00022448"/>
    </source>
</evidence>
<evidence type="ECO:0000256" key="7">
    <source>
        <dbReference type="ARBA" id="ARBA00023136"/>
    </source>
</evidence>
<dbReference type="Proteomes" id="UP000761264">
    <property type="component" value="Unassembled WGS sequence"/>
</dbReference>
<dbReference type="GO" id="GO:0005886">
    <property type="term" value="C:plasma membrane"/>
    <property type="evidence" value="ECO:0007669"/>
    <property type="project" value="UniProtKB-SubCell"/>
</dbReference>
<keyword evidence="3 8" id="KW-0813">Transport</keyword>
<comment type="caution">
    <text evidence="10">The sequence shown here is derived from an EMBL/GenBank/DDBJ whole genome shotgun (WGS) entry which is preliminary data.</text>
</comment>
<dbReference type="CDD" id="cd06261">
    <property type="entry name" value="TM_PBP2"/>
    <property type="match status" value="1"/>
</dbReference>
<feature type="transmembrane region" description="Helical" evidence="8">
    <location>
        <begin position="102"/>
        <end position="128"/>
    </location>
</feature>
<evidence type="ECO:0000256" key="1">
    <source>
        <dbReference type="ARBA" id="ARBA00004651"/>
    </source>
</evidence>
<feature type="transmembrane region" description="Helical" evidence="8">
    <location>
        <begin position="64"/>
        <end position="90"/>
    </location>
</feature>
<name>A0A967EXQ7_9PROT</name>
<sequence>MSDVSYIRRPNRLLQIYACIFLIVLYVPVLFIPLFSFNDSIYVRFPLQGFTTNWYADLMRRDPLWAALMNSLRVGLSVAVISTFLGVLAARAITRYRLAGQNALVAFIMLPLVIPGIIFGVALLVLMSRMGVPLSLYTVALGHLIVCLPFAVATLLPRFEGFDRSMEEASADLGENPWWTFWRVTFPIVYPGVVASFLLTFTISFDEFIMAFFLSSTDATLPMYIWSQLRFPREFPSVLALSSIILLVSFALVFLALRIGRLGSVRKPGAGSNGAD</sequence>
<feature type="transmembrane region" description="Helical" evidence="8">
    <location>
        <begin position="235"/>
        <end position="257"/>
    </location>
</feature>
<evidence type="ECO:0000256" key="4">
    <source>
        <dbReference type="ARBA" id="ARBA00022475"/>
    </source>
</evidence>